<reference evidence="1" key="1">
    <citation type="submission" date="2016-10" db="EMBL/GenBank/DDBJ databases">
        <title>CRISPR-Cas defence system in Roseofilum reptotaenium: evidence of a bacteriophage-cyanobacterium arms race in the coral black band disease.</title>
        <authorList>
            <person name="Buerger P."/>
            <person name="Wood-Charlson E.M."/>
            <person name="Weynberg K.D."/>
            <person name="Willis B."/>
            <person name="Van Oppen M.J."/>
        </authorList>
    </citation>
    <scope>NUCLEOTIDE SEQUENCE [LARGE SCALE GENOMIC DNA]</scope>
    <source>
        <strain evidence="1">AO1-A</strain>
    </source>
</reference>
<keyword evidence="2" id="KW-1185">Reference proteome</keyword>
<evidence type="ECO:0000313" key="2">
    <source>
        <dbReference type="Proteomes" id="UP000183940"/>
    </source>
</evidence>
<organism evidence="1 2">
    <name type="scientific">Roseofilum reptotaenium AO1-A</name>
    <dbReference type="NCBI Taxonomy" id="1925591"/>
    <lineage>
        <taxon>Bacteria</taxon>
        <taxon>Bacillati</taxon>
        <taxon>Cyanobacteriota</taxon>
        <taxon>Cyanophyceae</taxon>
        <taxon>Desertifilales</taxon>
        <taxon>Desertifilaceae</taxon>
        <taxon>Roseofilum</taxon>
    </lineage>
</organism>
<dbReference type="EMBL" id="MLAW01000019">
    <property type="protein sequence ID" value="OJJ25248.1"/>
    <property type="molecule type" value="Genomic_DNA"/>
</dbReference>
<dbReference type="Proteomes" id="UP000183940">
    <property type="component" value="Unassembled WGS sequence"/>
</dbReference>
<evidence type="ECO:0000313" key="1">
    <source>
        <dbReference type="EMBL" id="OJJ25248.1"/>
    </source>
</evidence>
<accession>A0A1L9QRD5</accession>
<protein>
    <recommendedName>
        <fullName evidence="3">DUF2281 domain-containing protein</fullName>
    </recommendedName>
</protein>
<sequence>MATYQEICHQVQTLTPDEQLRLLEALAVMVRQRILVKPKHNIMDLEGLGKEIWHGLDAQEYVNQERDSWNG</sequence>
<proteinExistence type="predicted"/>
<dbReference type="AlphaFoldDB" id="A0A1L9QRD5"/>
<name>A0A1L9QRD5_9CYAN</name>
<gene>
    <name evidence="1" type="ORF">BI308_12240</name>
</gene>
<comment type="caution">
    <text evidence="1">The sequence shown here is derived from an EMBL/GenBank/DDBJ whole genome shotgun (WGS) entry which is preliminary data.</text>
</comment>
<evidence type="ECO:0008006" key="3">
    <source>
        <dbReference type="Google" id="ProtNLM"/>
    </source>
</evidence>